<dbReference type="GeneID" id="19889608"/>
<feature type="transmembrane region" description="Helical" evidence="10">
    <location>
        <begin position="939"/>
        <end position="959"/>
    </location>
</feature>
<comment type="similarity">
    <text evidence="8">Belongs to the glycosyl hydrolase 88 family.</text>
</comment>
<evidence type="ECO:0000259" key="11">
    <source>
        <dbReference type="PROSITE" id="PS50850"/>
    </source>
</evidence>
<keyword evidence="4 10" id="KW-0812">Transmembrane</keyword>
<dbReference type="GO" id="GO:0052757">
    <property type="term" value="F:chondroitin hydrolase activity"/>
    <property type="evidence" value="ECO:0007669"/>
    <property type="project" value="TreeGrafter"/>
</dbReference>
<proteinExistence type="inferred from homology"/>
<feature type="transmembrane region" description="Helical" evidence="10">
    <location>
        <begin position="658"/>
        <end position="675"/>
    </location>
</feature>
<evidence type="ECO:0000256" key="8">
    <source>
        <dbReference type="ARBA" id="ARBA00038358"/>
    </source>
</evidence>
<dbReference type="HOGENOM" id="CLU_284970_0_0_1"/>
<feature type="compositionally biased region" description="Basic and acidic residues" evidence="9">
    <location>
        <begin position="21"/>
        <end position="30"/>
    </location>
</feature>
<keyword evidence="5 12" id="KW-0378">Hydrolase</keyword>
<feature type="domain" description="Major facilitator superfamily (MFS) profile" evidence="11">
    <location>
        <begin position="618"/>
        <end position="1057"/>
    </location>
</feature>
<dbReference type="GO" id="GO:0022857">
    <property type="term" value="F:transmembrane transporter activity"/>
    <property type="evidence" value="ECO:0007669"/>
    <property type="project" value="InterPro"/>
</dbReference>
<keyword evidence="13" id="KW-1185">Reference proteome</keyword>
<feature type="transmembrane region" description="Helical" evidence="10">
    <location>
        <begin position="910"/>
        <end position="927"/>
    </location>
</feature>
<dbReference type="InterPro" id="IPR020846">
    <property type="entry name" value="MFS_dom"/>
</dbReference>
<feature type="transmembrane region" description="Helical" evidence="10">
    <location>
        <begin position="745"/>
        <end position="765"/>
    </location>
</feature>
<evidence type="ECO:0000256" key="3">
    <source>
        <dbReference type="ARBA" id="ARBA00022448"/>
    </source>
</evidence>
<dbReference type="FunFam" id="1.20.1250.20:FF:000134">
    <property type="entry name" value="MFS sugar transporter protein"/>
    <property type="match status" value="1"/>
</dbReference>
<sequence length="1088" mass="119287">MSPSTVPTTASSNNLKSAGESWDKVEDMKQNTRVQAESQSASKVTSASQTLGADYLSKLFCDNVIIKIWKTAIDHLAREDPPQSFPETCPQTGPQAGHYLYRDAEFWTCGFFPGSLYCLLERAVRYPHAFLTAAADKSGDEDGAAAAADLRKRLRSELLAVCRRWAAPLHGMSSRRDTHDIGFIVEPALRRDFELTGDARSLDAIVHAAESLASRYSETTKAIRSWDRFVNNGNNYIDMDSEFLVIIDSMCNLDLLYYAGHHASSQHLIDIATTHAHTIRKTHLRPEEPSVPGSSKHPLLYSTCHVANLCPQTGAIRERLTAQGYSATSTWSRGQAWAILGFAQTHAWTRDAEFLRTACGLADYFLLRLQEAPACTEQEVRPGVRAGRLVPLWDFDAPVDEDEEAKPLRDASAGVIAANGMLLIAQAVAAEGNAALFEKYHGAALAIVSDTIALCYAADRVELVGQQQQEEEEEGGAETASVVARRAPPDSEAESFECILRCSTANNNESWTDSFSFLVIITGTVVMLQFTQRPVPLNTCILHSLFPQNQINPTGNKRDSSMSDTTAMKHKSSIEKIPASDAEVMHYDAHPSAEEMAEAIASAKLAPLSRPLLKLYCFCAVAFLCSTMNGYDGSIFGSLPAMKSFRDRFNVGKTGPKLGYISAMYTVGTVVSLPFTGPACDFCGRRAGILLGSLIVVASTVLSALAADTPTFVAGRFFLGFGVSIVRCASSIWCAEISPPAYRGVLTAFYNCTYAVGALMAAGVTRGSVRYAGDAQWRVPVWCQLICPAIVAAFVLFFPESPRWLYAHGREHESRAFLTKYHGDGNPQHVLVRVQIQEYRHVISRNGSDKKWWDYSDLYKNRAARWRMLNALIPSVWGQCSGNAVVSYYLPAMLMTTGMTRSDQILNINLGYTAISAVASYVGASLIEKMGRRPTSIWTSVACSLCFAGITAGTGIFAATKAHSAASAGIAFIFIFGWCYNFGMTPLQALYPVECLSYEQRGKGLAFVFAFVHCLAFVNQFCFPIALQDIGWKTYIVFIVWDLIQATISHLFSVETKGRSLEEMTDIFDAPNPVQASLRKVKQHSSDV</sequence>
<dbReference type="InParanoid" id="J4UKB9"/>
<dbReference type="NCBIfam" id="TIGR00879">
    <property type="entry name" value="SP"/>
    <property type="match status" value="1"/>
</dbReference>
<feature type="transmembrane region" description="Helical" evidence="10">
    <location>
        <begin position="713"/>
        <end position="733"/>
    </location>
</feature>
<accession>J4UKB9</accession>
<reference evidence="12 13" key="1">
    <citation type="journal article" date="2012" name="Sci. Rep.">
        <title>Genomic perspectives on the evolution of fungal entomopathogenicity in Beauveria bassiana.</title>
        <authorList>
            <person name="Xiao G."/>
            <person name="Ying S.H."/>
            <person name="Zheng P."/>
            <person name="Wang Z.L."/>
            <person name="Zhang S."/>
            <person name="Xie X.Q."/>
            <person name="Shang Y."/>
            <person name="St Leger R.J."/>
            <person name="Zhao G.P."/>
            <person name="Wang C."/>
            <person name="Feng M.G."/>
        </authorList>
    </citation>
    <scope>NUCLEOTIDE SEQUENCE [LARGE SCALE GENOMIC DNA]</scope>
    <source>
        <strain evidence="12 13">ARSEF 2860</strain>
    </source>
</reference>
<feature type="transmembrane region" description="Helical" evidence="10">
    <location>
        <begin position="1004"/>
        <end position="1026"/>
    </location>
</feature>
<keyword evidence="6 10" id="KW-1133">Transmembrane helix</keyword>
<evidence type="ECO:0000313" key="12">
    <source>
        <dbReference type="EMBL" id="EJP64602.1"/>
    </source>
</evidence>
<gene>
    <name evidence="12" type="ORF">BBA_06596</name>
</gene>
<evidence type="ECO:0000256" key="6">
    <source>
        <dbReference type="ARBA" id="ARBA00022989"/>
    </source>
</evidence>
<feature type="region of interest" description="Disordered" evidence="9">
    <location>
        <begin position="1"/>
        <end position="43"/>
    </location>
</feature>
<feature type="compositionally biased region" description="Polar residues" evidence="9">
    <location>
        <begin position="31"/>
        <end position="43"/>
    </location>
</feature>
<evidence type="ECO:0000313" key="13">
    <source>
        <dbReference type="Proteomes" id="UP000002762"/>
    </source>
</evidence>
<feature type="transmembrane region" description="Helical" evidence="10">
    <location>
        <begin position="777"/>
        <end position="798"/>
    </location>
</feature>
<keyword evidence="3" id="KW-0813">Transport</keyword>
<dbReference type="PANTHER" id="PTHR36845:SF1">
    <property type="entry name" value="HYDROLASE, PUTATIVE (AFU_ORTHOLOGUE AFUA_7G05090)-RELATED"/>
    <property type="match status" value="1"/>
</dbReference>
<dbReference type="Proteomes" id="UP000002762">
    <property type="component" value="Unassembled WGS sequence"/>
</dbReference>
<dbReference type="InterPro" id="IPR052369">
    <property type="entry name" value="UG_Glycosaminoglycan_Hydrolase"/>
</dbReference>
<dbReference type="PROSITE" id="PS50850">
    <property type="entry name" value="MFS"/>
    <property type="match status" value="1"/>
</dbReference>
<dbReference type="GO" id="GO:0000272">
    <property type="term" value="P:polysaccharide catabolic process"/>
    <property type="evidence" value="ECO:0007669"/>
    <property type="project" value="TreeGrafter"/>
</dbReference>
<evidence type="ECO:0000256" key="5">
    <source>
        <dbReference type="ARBA" id="ARBA00022801"/>
    </source>
</evidence>
<dbReference type="AlphaFoldDB" id="J4UKB9"/>
<evidence type="ECO:0000256" key="4">
    <source>
        <dbReference type="ARBA" id="ARBA00022692"/>
    </source>
</evidence>
<dbReference type="RefSeq" id="XP_008599915.1">
    <property type="nucleotide sequence ID" value="XM_008601693.1"/>
</dbReference>
<dbReference type="InterPro" id="IPR012341">
    <property type="entry name" value="6hp_glycosidase-like_sf"/>
</dbReference>
<dbReference type="Gene3D" id="1.50.10.10">
    <property type="match status" value="1"/>
</dbReference>
<evidence type="ECO:0000256" key="10">
    <source>
        <dbReference type="SAM" id="Phobius"/>
    </source>
</evidence>
<feature type="region of interest" description="Disordered" evidence="9">
    <location>
        <begin position="466"/>
        <end position="488"/>
    </location>
</feature>
<dbReference type="GO" id="GO:0016020">
    <property type="term" value="C:membrane"/>
    <property type="evidence" value="ECO:0007669"/>
    <property type="project" value="UniProtKB-SubCell"/>
</dbReference>
<name>J4UKB9_BEAB2</name>
<feature type="transmembrane region" description="Helical" evidence="10">
    <location>
        <begin position="965"/>
        <end position="983"/>
    </location>
</feature>
<dbReference type="Pfam" id="PF00083">
    <property type="entry name" value="Sugar_tr"/>
    <property type="match status" value="1"/>
</dbReference>
<dbReference type="InterPro" id="IPR005828">
    <property type="entry name" value="MFS_sugar_transport-like"/>
</dbReference>
<evidence type="ECO:0000256" key="7">
    <source>
        <dbReference type="ARBA" id="ARBA00023136"/>
    </source>
</evidence>
<comment type="subcellular location">
    <subcellularLocation>
        <location evidence="1">Membrane</location>
        <topology evidence="1">Multi-pass membrane protein</topology>
    </subcellularLocation>
</comment>
<dbReference type="PANTHER" id="PTHR36845">
    <property type="entry name" value="HYDROLASE, PUTATIVE (AFU_ORTHOLOGUE AFUA_7G05090)-RELATED"/>
    <property type="match status" value="1"/>
</dbReference>
<protein>
    <submittedName>
        <fullName evidence="12">Glucuronyl hydrolase</fullName>
    </submittedName>
</protein>
<evidence type="ECO:0000256" key="9">
    <source>
        <dbReference type="SAM" id="MobiDB-lite"/>
    </source>
</evidence>
<keyword evidence="7 10" id="KW-0472">Membrane</keyword>
<dbReference type="EMBL" id="JH725168">
    <property type="protein sequence ID" value="EJP64602.1"/>
    <property type="molecule type" value="Genomic_DNA"/>
</dbReference>
<evidence type="ECO:0000256" key="2">
    <source>
        <dbReference type="ARBA" id="ARBA00010992"/>
    </source>
</evidence>
<dbReference type="SUPFAM" id="SSF48208">
    <property type="entry name" value="Six-hairpin glycosidases"/>
    <property type="match status" value="1"/>
</dbReference>
<dbReference type="Gene3D" id="1.20.1250.20">
    <property type="entry name" value="MFS general substrate transporter like domains"/>
    <property type="match status" value="1"/>
</dbReference>
<feature type="compositionally biased region" description="Polar residues" evidence="9">
    <location>
        <begin position="1"/>
        <end position="16"/>
    </location>
</feature>
<feature type="transmembrane region" description="Helical" evidence="10">
    <location>
        <begin position="687"/>
        <end position="707"/>
    </location>
</feature>
<dbReference type="InterPro" id="IPR008928">
    <property type="entry name" value="6-hairpin_glycosidase_sf"/>
</dbReference>
<dbReference type="SUPFAM" id="SSF103473">
    <property type="entry name" value="MFS general substrate transporter"/>
    <property type="match status" value="1"/>
</dbReference>
<organism evidence="12 13">
    <name type="scientific">Beauveria bassiana (strain ARSEF 2860)</name>
    <name type="common">White muscardine disease fungus</name>
    <name type="synonym">Tritirachium shiotae</name>
    <dbReference type="NCBI Taxonomy" id="655819"/>
    <lineage>
        <taxon>Eukaryota</taxon>
        <taxon>Fungi</taxon>
        <taxon>Dikarya</taxon>
        <taxon>Ascomycota</taxon>
        <taxon>Pezizomycotina</taxon>
        <taxon>Sordariomycetes</taxon>
        <taxon>Hypocreomycetidae</taxon>
        <taxon>Hypocreales</taxon>
        <taxon>Cordycipitaceae</taxon>
        <taxon>Beauveria</taxon>
    </lineage>
</organism>
<dbReference type="OrthoDB" id="6133115at2759"/>
<evidence type="ECO:0000256" key="1">
    <source>
        <dbReference type="ARBA" id="ARBA00004141"/>
    </source>
</evidence>
<comment type="similarity">
    <text evidence="2">Belongs to the major facilitator superfamily. Sugar transporter (TC 2.A.1.1) family.</text>
</comment>
<dbReference type="InterPro" id="IPR036259">
    <property type="entry name" value="MFS_trans_sf"/>
</dbReference>
<dbReference type="InterPro" id="IPR003663">
    <property type="entry name" value="Sugar/inositol_transpt"/>
</dbReference>